<sequence>MTITVKLFAQYREGRFKEEQRAYPEGTCAKEVVTELGIYEGRFPLGVLMLNGRHQPEEVELEEGDILSLFPKVGGG</sequence>
<dbReference type="InterPro" id="IPR003749">
    <property type="entry name" value="ThiS/MoaD-like"/>
</dbReference>
<gene>
    <name evidence="1" type="ORF">JWV37_06000</name>
</gene>
<evidence type="ECO:0000313" key="2">
    <source>
        <dbReference type="Proteomes" id="UP000703590"/>
    </source>
</evidence>
<dbReference type="Pfam" id="PF02597">
    <property type="entry name" value="ThiS"/>
    <property type="match status" value="1"/>
</dbReference>
<reference evidence="1" key="2">
    <citation type="submission" date="2021-02" db="EMBL/GenBank/DDBJ databases">
        <authorList>
            <person name="Merkel A.Y."/>
        </authorList>
    </citation>
    <scope>NUCLEOTIDE SEQUENCE</scope>
    <source>
        <strain evidence="1">T05b</strain>
    </source>
</reference>
<protein>
    <submittedName>
        <fullName evidence="1">MoaD/ThiS family protein</fullName>
    </submittedName>
</protein>
<proteinExistence type="predicted"/>
<evidence type="ECO:0000313" key="1">
    <source>
        <dbReference type="EMBL" id="MBN2964324.1"/>
    </source>
</evidence>
<dbReference type="EMBL" id="JAFHKK010000010">
    <property type="protein sequence ID" value="MBN2964324.1"/>
    <property type="molecule type" value="Genomic_DNA"/>
</dbReference>
<dbReference type="Gene3D" id="3.10.20.30">
    <property type="match status" value="1"/>
</dbReference>
<name>A0ABS2WRQ0_9BACT</name>
<organism evidence="1 2">
    <name type="scientific">Sulfurospirillum tamanense</name>
    <dbReference type="NCBI Taxonomy" id="2813362"/>
    <lineage>
        <taxon>Bacteria</taxon>
        <taxon>Pseudomonadati</taxon>
        <taxon>Campylobacterota</taxon>
        <taxon>Epsilonproteobacteria</taxon>
        <taxon>Campylobacterales</taxon>
        <taxon>Sulfurospirillaceae</taxon>
        <taxon>Sulfurospirillum</taxon>
    </lineage>
</organism>
<reference evidence="1" key="1">
    <citation type="submission" date="2021-02" db="EMBL/GenBank/DDBJ databases">
        <title>Sulfurospirillum tamanensis sp. nov.</title>
        <authorList>
            <person name="Frolova A."/>
            <person name="Merkel A."/>
            <person name="Slobodkin A."/>
        </authorList>
    </citation>
    <scope>NUCLEOTIDE SEQUENCE</scope>
    <source>
        <strain evidence="1">T05b</strain>
    </source>
</reference>
<dbReference type="Proteomes" id="UP000703590">
    <property type="component" value="Unassembled WGS sequence"/>
</dbReference>
<dbReference type="SUPFAM" id="SSF54285">
    <property type="entry name" value="MoaD/ThiS"/>
    <property type="match status" value="1"/>
</dbReference>
<keyword evidence="2" id="KW-1185">Reference proteome</keyword>
<dbReference type="InterPro" id="IPR012675">
    <property type="entry name" value="Beta-grasp_dom_sf"/>
</dbReference>
<comment type="caution">
    <text evidence="1">The sequence shown here is derived from an EMBL/GenBank/DDBJ whole genome shotgun (WGS) entry which is preliminary data.</text>
</comment>
<accession>A0ABS2WRQ0</accession>
<dbReference type="InterPro" id="IPR016155">
    <property type="entry name" value="Mopterin_synth/thiamin_S_b"/>
</dbReference>
<dbReference type="RefSeq" id="WP_205458871.1">
    <property type="nucleotide sequence ID" value="NZ_JAFHKK010000010.1"/>
</dbReference>